<evidence type="ECO:0000259" key="4">
    <source>
        <dbReference type="Pfam" id="PF20789"/>
    </source>
</evidence>
<feature type="domain" description="Acyl-CoA thioesterase-like N-terminal HotDog" evidence="3">
    <location>
        <begin position="21"/>
        <end position="105"/>
    </location>
</feature>
<dbReference type="InterPro" id="IPR042171">
    <property type="entry name" value="Acyl-CoA_hotdog"/>
</dbReference>
<dbReference type="Proteomes" id="UP000256763">
    <property type="component" value="Unassembled WGS sequence"/>
</dbReference>
<dbReference type="PANTHER" id="PTHR11066">
    <property type="entry name" value="ACYL-COA THIOESTERASE"/>
    <property type="match status" value="1"/>
</dbReference>
<name>A0A3E0X0C1_9GAMM</name>
<comment type="similarity">
    <text evidence="1">Belongs to the C/M/P thioester hydrolase family.</text>
</comment>
<dbReference type="GO" id="GO:0047617">
    <property type="term" value="F:fatty acyl-CoA hydrolase activity"/>
    <property type="evidence" value="ECO:0007669"/>
    <property type="project" value="InterPro"/>
</dbReference>
<dbReference type="InterPro" id="IPR049450">
    <property type="entry name" value="ACOT8-like_C"/>
</dbReference>
<dbReference type="SUPFAM" id="SSF54637">
    <property type="entry name" value="Thioesterase/thiol ester dehydrase-isomerase"/>
    <property type="match status" value="2"/>
</dbReference>
<evidence type="ECO:0000259" key="3">
    <source>
        <dbReference type="Pfam" id="PF13622"/>
    </source>
</evidence>
<dbReference type="RefSeq" id="WP_116347423.1">
    <property type="nucleotide sequence ID" value="NZ_NFZW01000002.1"/>
</dbReference>
<evidence type="ECO:0000313" key="6">
    <source>
        <dbReference type="Proteomes" id="UP000256763"/>
    </source>
</evidence>
<evidence type="ECO:0000313" key="5">
    <source>
        <dbReference type="EMBL" id="RFA38874.1"/>
    </source>
</evidence>
<dbReference type="GO" id="GO:0006637">
    <property type="term" value="P:acyl-CoA metabolic process"/>
    <property type="evidence" value="ECO:0007669"/>
    <property type="project" value="InterPro"/>
</dbReference>
<keyword evidence="6" id="KW-1185">Reference proteome</keyword>
<organism evidence="5 6">
    <name type="scientific">Alkalilimnicola ehrlichii</name>
    <dbReference type="NCBI Taxonomy" id="351052"/>
    <lineage>
        <taxon>Bacteria</taxon>
        <taxon>Pseudomonadati</taxon>
        <taxon>Pseudomonadota</taxon>
        <taxon>Gammaproteobacteria</taxon>
        <taxon>Chromatiales</taxon>
        <taxon>Ectothiorhodospiraceae</taxon>
        <taxon>Alkalilimnicola</taxon>
    </lineage>
</organism>
<dbReference type="Pfam" id="PF13622">
    <property type="entry name" value="4HBT_3"/>
    <property type="match status" value="1"/>
</dbReference>
<dbReference type="EMBL" id="NFZW01000002">
    <property type="protein sequence ID" value="RFA38874.1"/>
    <property type="molecule type" value="Genomic_DNA"/>
</dbReference>
<protein>
    <submittedName>
        <fullName evidence="5">Acyl-CoA thioesterase II</fullName>
    </submittedName>
</protein>
<sequence>MSFTTLLDTLKQSADNRVVAPASWLQGRATFGGLIGGWVYEAMRKPVPAERALRSLSVSFVGPVAAEAAVTFDTEVLRQGGSVTQVQGRAMQDGGVMLAALGSFGAPRESRVGVLGASMPAVKPVEQCLEMPMVQGVTPTFAEHFAYRWAIGDWPFSGSDSREMGGWIRFREPMAGITEGHLLGLVDAWPPAVLPMLKQPAASSSLCWTIEFPQPLPAIGGDEWLLYRAAVEQAADGYAFIGAQLWTAAGRLLALSRQTVTVFG</sequence>
<dbReference type="PANTHER" id="PTHR11066:SF34">
    <property type="entry name" value="ACYL-COENZYME A THIOESTERASE 8"/>
    <property type="match status" value="1"/>
</dbReference>
<gene>
    <name evidence="5" type="ORF">CAL65_02945</name>
</gene>
<accession>A0A3E0X0C1</accession>
<dbReference type="InterPro" id="IPR003703">
    <property type="entry name" value="Acyl_CoA_thio"/>
</dbReference>
<dbReference type="Gene3D" id="2.40.160.210">
    <property type="entry name" value="Acyl-CoA thioesterase, double hotdog domain"/>
    <property type="match status" value="1"/>
</dbReference>
<evidence type="ECO:0000256" key="1">
    <source>
        <dbReference type="ARBA" id="ARBA00006538"/>
    </source>
</evidence>
<dbReference type="InterPro" id="IPR029069">
    <property type="entry name" value="HotDog_dom_sf"/>
</dbReference>
<dbReference type="GO" id="GO:0009062">
    <property type="term" value="P:fatty acid catabolic process"/>
    <property type="evidence" value="ECO:0007669"/>
    <property type="project" value="TreeGrafter"/>
</dbReference>
<reference evidence="6" key="1">
    <citation type="submission" date="2017-05" db="EMBL/GenBank/DDBJ databases">
        <authorList>
            <person name="Sharma S."/>
            <person name="Sidhu C."/>
            <person name="Pinnaka A.K."/>
        </authorList>
    </citation>
    <scope>NUCLEOTIDE SEQUENCE [LARGE SCALE GENOMIC DNA]</scope>
    <source>
        <strain evidence="6">AK93</strain>
    </source>
</reference>
<keyword evidence="2" id="KW-0378">Hydrolase</keyword>
<dbReference type="InterPro" id="IPR049449">
    <property type="entry name" value="TesB_ACOT8-like_N"/>
</dbReference>
<dbReference type="CDD" id="cd03445">
    <property type="entry name" value="Thioesterase_II_repeat2"/>
    <property type="match status" value="1"/>
</dbReference>
<dbReference type="GO" id="GO:0005829">
    <property type="term" value="C:cytosol"/>
    <property type="evidence" value="ECO:0007669"/>
    <property type="project" value="TreeGrafter"/>
</dbReference>
<feature type="domain" description="Acyl-CoA thioesterase-like C-terminal" evidence="4">
    <location>
        <begin position="126"/>
        <end position="262"/>
    </location>
</feature>
<dbReference type="AlphaFoldDB" id="A0A3E0X0C1"/>
<proteinExistence type="inferred from homology"/>
<evidence type="ECO:0000256" key="2">
    <source>
        <dbReference type="ARBA" id="ARBA00022801"/>
    </source>
</evidence>
<comment type="caution">
    <text evidence="5">The sequence shown here is derived from an EMBL/GenBank/DDBJ whole genome shotgun (WGS) entry which is preliminary data.</text>
</comment>
<dbReference type="Pfam" id="PF20789">
    <property type="entry name" value="4HBT_3C"/>
    <property type="match status" value="1"/>
</dbReference>